<keyword evidence="1" id="KW-0677">Repeat</keyword>
<name>A0A101DCW4_ARCFL</name>
<gene>
    <name evidence="4" type="ORF">XD40_1581</name>
    <name evidence="5" type="ORF">XD48_0890</name>
</gene>
<feature type="domain" description="CBS" evidence="3">
    <location>
        <begin position="439"/>
        <end position="491"/>
    </location>
</feature>
<organism evidence="4 7">
    <name type="scientific">Archaeoglobus fulgidus</name>
    <dbReference type="NCBI Taxonomy" id="2234"/>
    <lineage>
        <taxon>Archaea</taxon>
        <taxon>Methanobacteriati</taxon>
        <taxon>Methanobacteriota</taxon>
        <taxon>Archaeoglobi</taxon>
        <taxon>Archaeoglobales</taxon>
        <taxon>Archaeoglobaceae</taxon>
        <taxon>Archaeoglobus</taxon>
    </lineage>
</organism>
<evidence type="ECO:0000256" key="1">
    <source>
        <dbReference type="ARBA" id="ARBA00022737"/>
    </source>
</evidence>
<dbReference type="Pfam" id="PF01837">
    <property type="entry name" value="HcyBio"/>
    <property type="match status" value="1"/>
</dbReference>
<dbReference type="InterPro" id="IPR016426">
    <property type="entry name" value="MA1821-like"/>
</dbReference>
<evidence type="ECO:0000256" key="2">
    <source>
        <dbReference type="PROSITE-ProRule" id="PRU00703"/>
    </source>
</evidence>
<evidence type="ECO:0000313" key="6">
    <source>
        <dbReference type="Proteomes" id="UP000054015"/>
    </source>
</evidence>
<evidence type="ECO:0000313" key="7">
    <source>
        <dbReference type="Proteomes" id="UP000054307"/>
    </source>
</evidence>
<dbReference type="PROSITE" id="PS51371">
    <property type="entry name" value="CBS"/>
    <property type="match status" value="2"/>
</dbReference>
<accession>A0A101DCW4</accession>
<dbReference type="SMART" id="SM00116">
    <property type="entry name" value="CBS"/>
    <property type="match status" value="2"/>
</dbReference>
<dbReference type="PANTHER" id="PTHR48108">
    <property type="entry name" value="CBS DOMAIN-CONTAINING PROTEIN CBSX2, CHLOROPLASTIC"/>
    <property type="match status" value="1"/>
</dbReference>
<keyword evidence="2" id="KW-0129">CBS domain</keyword>
<comment type="caution">
    <text evidence="4">The sequence shown here is derived from an EMBL/GenBank/DDBJ whole genome shotgun (WGS) entry which is preliminary data.</text>
</comment>
<evidence type="ECO:0000259" key="3">
    <source>
        <dbReference type="PROSITE" id="PS51371"/>
    </source>
</evidence>
<dbReference type="InterPro" id="IPR046342">
    <property type="entry name" value="CBS_dom_sf"/>
</dbReference>
<dbReference type="InterPro" id="IPR051462">
    <property type="entry name" value="CBS_domain-containing"/>
</dbReference>
<dbReference type="InterPro" id="IPR002708">
    <property type="entry name" value="HcyBio"/>
</dbReference>
<dbReference type="PATRIC" id="fig|2234.6.peg.103"/>
<sequence length="491" mass="54323">MAKTVEEINQKIREGNVVVVTAAEMKDIVEELGPEKAAKEVDVVTTGTFGAMCSSGAFFNFGHADPPIKMQRVWMNDVEAYTGIAAVDAYLGVTQLSESVEEYGGGHVIEELVKGREVELKATAYGTDCYPRKEIVTEVSLEDVNQAVMVNPRNAYQRYNAATNSSNKLLRTYMGTLLPNFGNVTFAGTGEISPLNNDPEYRTIGIGTRIFLCGAKGYVIGEGTQHAPPYGTLMVKGNLKEMKPEYMKAAYFPGYGATLFVGIGIPIPILDAEMAKFTAVRNSEIETKILDFGVARRDRPVVRKVTYEELISGRVEINGEEVRVSPLSSFYMAEKIMKELKRQIERGEFLLTAPVDRIPIKEVFKPMRQREVKVVKSVMVEAYTISPETAIEEAARIMMDKGINHIPVVEEGRLVGIITSWDIAKAVARNRKGAVKSIMTRNVIYTHPDEPVEVAARKMEQNNISALPVVDSRKRVLGIVTSEDLSKLIAR</sequence>
<protein>
    <recommendedName>
        <fullName evidence="3">CBS domain-containing protein</fullName>
    </recommendedName>
</protein>
<dbReference type="Gene3D" id="3.10.580.10">
    <property type="entry name" value="CBS-domain"/>
    <property type="match status" value="2"/>
</dbReference>
<proteinExistence type="predicted"/>
<dbReference type="Pfam" id="PF00571">
    <property type="entry name" value="CBS"/>
    <property type="match status" value="2"/>
</dbReference>
<reference evidence="6 7" key="2">
    <citation type="journal article" date="2015" name="MBio">
        <title>Genome-Resolved Metagenomic Analysis Reveals Roles for Candidate Phyla and Other Microbial Community Members in Biogeochemical Transformations in Oil Reservoirs.</title>
        <authorList>
            <person name="Hu P."/>
            <person name="Tom L."/>
            <person name="Singh A."/>
            <person name="Thomas B.C."/>
            <person name="Baker B.J."/>
            <person name="Piceno Y.M."/>
            <person name="Andersen G.L."/>
            <person name="Banfield J.F."/>
        </authorList>
    </citation>
    <scope>NUCLEOTIDE SEQUENCE [LARGE SCALE GENOMIC DNA]</scope>
</reference>
<reference evidence="4" key="1">
    <citation type="journal article" date="2015" name="MBio">
        <title>Genome-resolved metagenomic analysis reveals roles for candidate phyla and other microbial community members in biogeochemical transformations in oil reservoirs.</title>
        <authorList>
            <person name="Hu P."/>
            <person name="Tom L."/>
            <person name="Singh A."/>
            <person name="Thomas B.C."/>
            <person name="Baker B.J."/>
            <person name="Piceno Y.M."/>
            <person name="Andersen G.L."/>
            <person name="Banfield J.F."/>
        </authorList>
    </citation>
    <scope>NUCLEOTIDE SEQUENCE [LARGE SCALE GENOMIC DNA]</scope>
    <source>
        <strain evidence="5">49_2300</strain>
        <strain evidence="4">49_95</strain>
    </source>
</reference>
<dbReference type="PANTHER" id="PTHR48108:SF30">
    <property type="entry name" value="L-ASPARTATE SEMIALDEHYDE SULFURTRANSFERASE"/>
    <property type="match status" value="1"/>
</dbReference>
<dbReference type="PIRSF" id="PIRSF004698">
    <property type="entry name" value="UCP004698_CBS_MJ0100"/>
    <property type="match status" value="1"/>
</dbReference>
<dbReference type="EMBL" id="LGEQ01000030">
    <property type="protein sequence ID" value="KUJ93243.1"/>
    <property type="molecule type" value="Genomic_DNA"/>
</dbReference>
<dbReference type="Proteomes" id="UP000054307">
    <property type="component" value="Unassembled WGS sequence"/>
</dbReference>
<evidence type="ECO:0000313" key="5">
    <source>
        <dbReference type="EMBL" id="KUK06894.1"/>
    </source>
</evidence>
<dbReference type="Proteomes" id="UP000054015">
    <property type="component" value="Unassembled WGS sequence"/>
</dbReference>
<dbReference type="InterPro" id="IPR000644">
    <property type="entry name" value="CBS_dom"/>
</dbReference>
<dbReference type="EMBL" id="LGEX01000018">
    <property type="protein sequence ID" value="KUK06894.1"/>
    <property type="molecule type" value="Genomic_DNA"/>
</dbReference>
<feature type="domain" description="CBS" evidence="3">
    <location>
        <begin position="378"/>
        <end position="433"/>
    </location>
</feature>
<dbReference type="SUPFAM" id="SSF54631">
    <property type="entry name" value="CBS-domain pair"/>
    <property type="match status" value="1"/>
</dbReference>
<evidence type="ECO:0000313" key="4">
    <source>
        <dbReference type="EMBL" id="KUJ93243.1"/>
    </source>
</evidence>
<dbReference type="AlphaFoldDB" id="A0A101DCW4"/>